<accession>A0A1Y5F8Y8</accession>
<dbReference type="SUPFAM" id="SSF102114">
    <property type="entry name" value="Radical SAM enzymes"/>
    <property type="match status" value="1"/>
</dbReference>
<sequence>MTGNRALCCQSKVSDRHKDLSLDEFWNSDHLKNARKLMMEGTAPVEFCDICVNSNLGSAKPLELFKEFSHLEEELISQTDSDGTFSQKPFYYDYRIDNACNLSCRMCCAEASSKIEKGVMTISSTSEEEKEKLIAKKNKNIISIIPEIIRAIESGEVSKLYFASGEGVLQKEFWQIIDCCIESDMAKNMTMAYHTNLSLPLDLMKKYFLKFSQFKKVELIVSIDAEGKSVEFIRDGLKWNKFIQNLEYSMNKSMQEFAITLTTPTLLNITEFLKFLYHYKLKYNVNICHDTGLSGLMSPLTLDRISLIKLVDEALEVISSYADPVYFEQFTKVLINLKKAPLLEDSVRIWQRDLCHRIEKSEELDNFFKRKSLIEYYKEFDLTREWIFNVLSFKSKESLPLFEQIHLNQIHSKYLPLENSINISHNYGFGFSLEDILDLACEDFEKRKSISLIGSAPTVLNKFISGNISENKYKLYEDFVINESLTLSNNPAIKLLKSEYIGVFSFLLRNKSSLTKIAKLLDFMTYPFKRFISFHYYILFEIRNK</sequence>
<evidence type="ECO:0000256" key="2">
    <source>
        <dbReference type="ARBA" id="ARBA00022691"/>
    </source>
</evidence>
<keyword evidence="2" id="KW-0949">S-adenosyl-L-methionine</keyword>
<comment type="cofactor">
    <cofactor evidence="1">
        <name>[4Fe-4S] cluster</name>
        <dbReference type="ChEBI" id="CHEBI:49883"/>
    </cofactor>
</comment>
<evidence type="ECO:0000313" key="6">
    <source>
        <dbReference type="EMBL" id="OUR97417.1"/>
    </source>
</evidence>
<dbReference type="InterPro" id="IPR013785">
    <property type="entry name" value="Aldolase_TIM"/>
</dbReference>
<evidence type="ECO:0008006" key="8">
    <source>
        <dbReference type="Google" id="ProtNLM"/>
    </source>
</evidence>
<dbReference type="NCBIfam" id="NF033640">
    <property type="entry name" value="N_Twi_rSAM"/>
    <property type="match status" value="1"/>
</dbReference>
<name>A0A1Y5F8Y8_9BACT</name>
<proteinExistence type="predicted"/>
<protein>
    <recommendedName>
        <fullName evidence="8">Radical SAM core domain-containing protein</fullName>
    </recommendedName>
</protein>
<dbReference type="InterPro" id="IPR058240">
    <property type="entry name" value="rSAM_sf"/>
</dbReference>
<evidence type="ECO:0000313" key="7">
    <source>
        <dbReference type="Proteomes" id="UP000196531"/>
    </source>
</evidence>
<comment type="caution">
    <text evidence="6">The sequence shown here is derived from an EMBL/GenBank/DDBJ whole genome shotgun (WGS) entry which is preliminary data.</text>
</comment>
<dbReference type="GO" id="GO:0046872">
    <property type="term" value="F:metal ion binding"/>
    <property type="evidence" value="ECO:0007669"/>
    <property type="project" value="UniProtKB-KW"/>
</dbReference>
<gene>
    <name evidence="6" type="ORF">A9Q84_13915</name>
</gene>
<dbReference type="SFLD" id="SFLDS00029">
    <property type="entry name" value="Radical_SAM"/>
    <property type="match status" value="1"/>
</dbReference>
<dbReference type="Gene3D" id="3.20.20.70">
    <property type="entry name" value="Aldolase class I"/>
    <property type="match status" value="1"/>
</dbReference>
<evidence type="ECO:0000256" key="1">
    <source>
        <dbReference type="ARBA" id="ARBA00001966"/>
    </source>
</evidence>
<keyword evidence="3" id="KW-0479">Metal-binding</keyword>
<dbReference type="GO" id="GO:0003824">
    <property type="term" value="F:catalytic activity"/>
    <property type="evidence" value="ECO:0007669"/>
    <property type="project" value="InterPro"/>
</dbReference>
<keyword evidence="5" id="KW-0411">Iron-sulfur</keyword>
<dbReference type="AlphaFoldDB" id="A0A1Y5F8Y8"/>
<dbReference type="InterPro" id="IPR007197">
    <property type="entry name" value="rSAM"/>
</dbReference>
<evidence type="ECO:0000256" key="5">
    <source>
        <dbReference type="ARBA" id="ARBA00023014"/>
    </source>
</evidence>
<evidence type="ECO:0000256" key="3">
    <source>
        <dbReference type="ARBA" id="ARBA00022723"/>
    </source>
</evidence>
<dbReference type="EMBL" id="MAAO01000006">
    <property type="protein sequence ID" value="OUR97417.1"/>
    <property type="molecule type" value="Genomic_DNA"/>
</dbReference>
<dbReference type="GO" id="GO:0051536">
    <property type="term" value="F:iron-sulfur cluster binding"/>
    <property type="evidence" value="ECO:0007669"/>
    <property type="project" value="UniProtKB-KW"/>
</dbReference>
<evidence type="ECO:0000256" key="4">
    <source>
        <dbReference type="ARBA" id="ARBA00023004"/>
    </source>
</evidence>
<organism evidence="6 7">
    <name type="scientific">Halobacteriovorax marinus</name>
    <dbReference type="NCBI Taxonomy" id="97084"/>
    <lineage>
        <taxon>Bacteria</taxon>
        <taxon>Pseudomonadati</taxon>
        <taxon>Bdellovibrionota</taxon>
        <taxon>Bacteriovoracia</taxon>
        <taxon>Bacteriovoracales</taxon>
        <taxon>Halobacteriovoraceae</taxon>
        <taxon>Halobacteriovorax</taxon>
    </lineage>
</organism>
<reference evidence="7" key="1">
    <citation type="journal article" date="2017" name="Proc. Natl. Acad. Sci. U.S.A.">
        <title>Simulation of Deepwater Horizon oil plume reveals substrate specialization within a complex community of hydrocarbon-degraders.</title>
        <authorList>
            <person name="Hu P."/>
            <person name="Dubinsky E.A."/>
            <person name="Probst A.J."/>
            <person name="Wang J."/>
            <person name="Sieber C.M.K."/>
            <person name="Tom L.M."/>
            <person name="Gardinali P."/>
            <person name="Banfield J.F."/>
            <person name="Atlas R.M."/>
            <person name="Andersen G.L."/>
        </authorList>
    </citation>
    <scope>NUCLEOTIDE SEQUENCE [LARGE SCALE GENOMIC DNA]</scope>
</reference>
<dbReference type="Proteomes" id="UP000196531">
    <property type="component" value="Unassembled WGS sequence"/>
</dbReference>
<keyword evidence="4" id="KW-0408">Iron</keyword>